<evidence type="ECO:0000313" key="3">
    <source>
        <dbReference type="EMBL" id="CAA9258532.1"/>
    </source>
</evidence>
<gene>
    <name evidence="3" type="ORF">AVDCRST_MAG93-2078</name>
</gene>
<feature type="chain" id="PRO_5026740878" evidence="2">
    <location>
        <begin position="22"/>
        <end position="243"/>
    </location>
</feature>
<dbReference type="AlphaFoldDB" id="A0A6J4IS56"/>
<proteinExistence type="predicted"/>
<evidence type="ECO:0000256" key="2">
    <source>
        <dbReference type="SAM" id="SignalP"/>
    </source>
</evidence>
<feature type="signal peptide" evidence="2">
    <location>
        <begin position="1"/>
        <end position="21"/>
    </location>
</feature>
<sequence>MRAKHCVMLAMMIVGLPIIVACGQASENAASAAAQPATPTAAGVVSNTDGEVMPDVTPIPDREQTAQPPGQSEPGAAATSEGAIEDPEEQTQQPEPGTGKVYADNTYKFSVAYPHDFAFHTQPVEKLAALEPKPAAAFVFMNPVSAASDVAELEPADLEIRTYMAGQSASLEAWLALNGLVPADGSVPGKPFRKAHVSGVEVCASTMIAPGCSYFVRGSAWVYQLIPATLEGEAMLDTFMLIP</sequence>
<name>A0A6J4IS56_9CHLR</name>
<dbReference type="EMBL" id="CADCTR010000708">
    <property type="protein sequence ID" value="CAA9258532.1"/>
    <property type="molecule type" value="Genomic_DNA"/>
</dbReference>
<protein>
    <submittedName>
        <fullName evidence="3">Uncharacterized protein</fullName>
    </submittedName>
</protein>
<feature type="compositionally biased region" description="Low complexity" evidence="1">
    <location>
        <begin position="34"/>
        <end position="43"/>
    </location>
</feature>
<organism evidence="3">
    <name type="scientific">uncultured Chloroflexia bacterium</name>
    <dbReference type="NCBI Taxonomy" id="1672391"/>
    <lineage>
        <taxon>Bacteria</taxon>
        <taxon>Bacillati</taxon>
        <taxon>Chloroflexota</taxon>
        <taxon>Chloroflexia</taxon>
        <taxon>environmental samples</taxon>
    </lineage>
</organism>
<keyword evidence="2" id="KW-0732">Signal</keyword>
<accession>A0A6J4IS56</accession>
<feature type="compositionally biased region" description="Low complexity" evidence="1">
    <location>
        <begin position="90"/>
        <end position="99"/>
    </location>
</feature>
<evidence type="ECO:0000256" key="1">
    <source>
        <dbReference type="SAM" id="MobiDB-lite"/>
    </source>
</evidence>
<reference evidence="3" key="1">
    <citation type="submission" date="2020-02" db="EMBL/GenBank/DDBJ databases">
        <authorList>
            <person name="Meier V. D."/>
        </authorList>
    </citation>
    <scope>NUCLEOTIDE SEQUENCE</scope>
    <source>
        <strain evidence="3">AVDCRST_MAG93</strain>
    </source>
</reference>
<dbReference type="PROSITE" id="PS51257">
    <property type="entry name" value="PROKAR_LIPOPROTEIN"/>
    <property type="match status" value="1"/>
</dbReference>
<feature type="region of interest" description="Disordered" evidence="1">
    <location>
        <begin position="34"/>
        <end position="101"/>
    </location>
</feature>